<dbReference type="OMA" id="VAGRFQQ"/>
<name>L8WDD5_THACA</name>
<organism evidence="2 3">
    <name type="scientific">Thanatephorus cucumeris (strain AG1-IA)</name>
    <name type="common">Rice sheath blight fungus</name>
    <name type="synonym">Rhizoctonia solani</name>
    <dbReference type="NCBI Taxonomy" id="983506"/>
    <lineage>
        <taxon>Eukaryota</taxon>
        <taxon>Fungi</taxon>
        <taxon>Dikarya</taxon>
        <taxon>Basidiomycota</taxon>
        <taxon>Agaricomycotina</taxon>
        <taxon>Agaricomycetes</taxon>
        <taxon>Cantharellales</taxon>
        <taxon>Ceratobasidiaceae</taxon>
        <taxon>Rhizoctonia</taxon>
        <taxon>Rhizoctonia solani AG-1</taxon>
    </lineage>
</organism>
<dbReference type="AlphaFoldDB" id="L8WDD5"/>
<dbReference type="HOGENOM" id="CLU_2074729_0_0_1"/>
<dbReference type="STRING" id="983506.L8WDD5"/>
<protein>
    <submittedName>
        <fullName evidence="2">Uncharacterized protein</fullName>
    </submittedName>
</protein>
<feature type="region of interest" description="Disordered" evidence="1">
    <location>
        <begin position="1"/>
        <end position="118"/>
    </location>
</feature>
<feature type="compositionally biased region" description="Low complexity" evidence="1">
    <location>
        <begin position="58"/>
        <end position="70"/>
    </location>
</feature>
<proteinExistence type="predicted"/>
<feature type="compositionally biased region" description="Pro residues" evidence="1">
    <location>
        <begin position="71"/>
        <end position="84"/>
    </location>
</feature>
<reference evidence="2 3" key="1">
    <citation type="journal article" date="2013" name="Nat. Commun.">
        <title>The evolution and pathogenic mechanisms of the rice sheath blight pathogen.</title>
        <authorList>
            <person name="Zheng A."/>
            <person name="Lin R."/>
            <person name="Xu L."/>
            <person name="Qin P."/>
            <person name="Tang C."/>
            <person name="Ai P."/>
            <person name="Zhang D."/>
            <person name="Liu Y."/>
            <person name="Sun Z."/>
            <person name="Feng H."/>
            <person name="Wang Y."/>
            <person name="Chen Y."/>
            <person name="Liang X."/>
            <person name="Fu R."/>
            <person name="Li Q."/>
            <person name="Zhang J."/>
            <person name="Yu X."/>
            <person name="Xie Z."/>
            <person name="Ding L."/>
            <person name="Guan P."/>
            <person name="Tang J."/>
            <person name="Liang Y."/>
            <person name="Wang S."/>
            <person name="Deng Q."/>
            <person name="Li S."/>
            <person name="Zhu J."/>
            <person name="Wang L."/>
            <person name="Liu H."/>
            <person name="Li P."/>
        </authorList>
    </citation>
    <scope>NUCLEOTIDE SEQUENCE [LARGE SCALE GENOMIC DNA]</scope>
    <source>
        <strain evidence="3">AG-1 IA</strain>
    </source>
</reference>
<keyword evidence="3" id="KW-1185">Reference proteome</keyword>
<accession>L8WDD5</accession>
<feature type="compositionally biased region" description="Pro residues" evidence="1">
    <location>
        <begin position="42"/>
        <end position="57"/>
    </location>
</feature>
<feature type="compositionally biased region" description="Polar residues" evidence="1">
    <location>
        <begin position="20"/>
        <end position="41"/>
    </location>
</feature>
<sequence>MASPKRRPQPQGQVAGRFQQRYTLTDEGFQTPSSPQVSTPVTAPPQPHISIPPPASTPAPASAAPASAPAAPAPAPALAPPSPTTPAATKLSGKKGPQSFAEMGFHSQPVEDKDCVIM</sequence>
<gene>
    <name evidence="2" type="ORF">AG1IA_09774</name>
</gene>
<dbReference type="EMBL" id="AFRT01004035">
    <property type="protein sequence ID" value="ELU36196.1"/>
    <property type="molecule type" value="Genomic_DNA"/>
</dbReference>
<comment type="caution">
    <text evidence="2">The sequence shown here is derived from an EMBL/GenBank/DDBJ whole genome shotgun (WGS) entry which is preliminary data.</text>
</comment>
<evidence type="ECO:0000256" key="1">
    <source>
        <dbReference type="SAM" id="MobiDB-lite"/>
    </source>
</evidence>
<evidence type="ECO:0000313" key="3">
    <source>
        <dbReference type="Proteomes" id="UP000011668"/>
    </source>
</evidence>
<evidence type="ECO:0000313" key="2">
    <source>
        <dbReference type="EMBL" id="ELU36196.1"/>
    </source>
</evidence>
<dbReference type="Proteomes" id="UP000011668">
    <property type="component" value="Unassembled WGS sequence"/>
</dbReference>
<feature type="compositionally biased region" description="Basic and acidic residues" evidence="1">
    <location>
        <begin position="109"/>
        <end position="118"/>
    </location>
</feature>